<evidence type="ECO:0000313" key="11">
    <source>
        <dbReference type="EMBL" id="CAF3611633.1"/>
    </source>
</evidence>
<dbReference type="Proteomes" id="UP000682733">
    <property type="component" value="Unassembled WGS sequence"/>
</dbReference>
<evidence type="ECO:0000256" key="6">
    <source>
        <dbReference type="ARBA" id="ARBA00022695"/>
    </source>
</evidence>
<dbReference type="GO" id="GO:0003983">
    <property type="term" value="F:UTP:glucose-1-phosphate uridylyltransferase activity"/>
    <property type="evidence" value="ECO:0007669"/>
    <property type="project" value="UniProtKB-EC"/>
</dbReference>
<evidence type="ECO:0000256" key="1">
    <source>
        <dbReference type="ARBA" id="ARBA00010401"/>
    </source>
</evidence>
<organism evidence="9 13">
    <name type="scientific">Didymodactylos carnosus</name>
    <dbReference type="NCBI Taxonomy" id="1234261"/>
    <lineage>
        <taxon>Eukaryota</taxon>
        <taxon>Metazoa</taxon>
        <taxon>Spiralia</taxon>
        <taxon>Gnathifera</taxon>
        <taxon>Rotifera</taxon>
        <taxon>Eurotatoria</taxon>
        <taxon>Bdelloidea</taxon>
        <taxon>Philodinida</taxon>
        <taxon>Philodinidae</taxon>
        <taxon>Didymodactylos</taxon>
    </lineage>
</organism>
<comment type="similarity">
    <text evidence="1">Belongs to the UDPGP type 1 family.</text>
</comment>
<gene>
    <name evidence="9" type="ORF">GPM918_LOCUS4746</name>
    <name evidence="10" type="ORF">OVA965_LOCUS42944</name>
    <name evidence="11" type="ORF">SRO942_LOCUS4747</name>
    <name evidence="12" type="ORF">TMI583_LOCUS45012</name>
</gene>
<dbReference type="EMBL" id="CAJNOQ010000651">
    <property type="protein sequence ID" value="CAF0824919.1"/>
    <property type="molecule type" value="Genomic_DNA"/>
</dbReference>
<dbReference type="EC" id="2.7.7.9" evidence="3"/>
<accession>A0A813UMY0</accession>
<keyword evidence="5" id="KW-0808">Transferase</keyword>
<evidence type="ECO:0000313" key="13">
    <source>
        <dbReference type="Proteomes" id="UP000663829"/>
    </source>
</evidence>
<sequence>MFLSNIDNLGATIDLCKLKYYCILKHLLTSEPKHEFVIEVTDKTRVDIKDRTLIQYQEKLCLLGIAQVPPEHVQIRYLFLSLI</sequence>
<keyword evidence="6" id="KW-0548">Nucleotidyltransferase</keyword>
<dbReference type="UniPathway" id="UPA00164"/>
<evidence type="ECO:0000313" key="10">
    <source>
        <dbReference type="EMBL" id="CAF1616447.1"/>
    </source>
</evidence>
<proteinExistence type="inferred from homology"/>
<dbReference type="Gene3D" id="3.90.550.10">
    <property type="entry name" value="Spore Coat Polysaccharide Biosynthesis Protein SpsA, Chain A"/>
    <property type="match status" value="1"/>
</dbReference>
<dbReference type="Proteomes" id="UP000663829">
    <property type="component" value="Unassembled WGS sequence"/>
</dbReference>
<evidence type="ECO:0000313" key="9">
    <source>
        <dbReference type="EMBL" id="CAF0824919.1"/>
    </source>
</evidence>
<dbReference type="EMBL" id="CAJNOK010054638">
    <property type="protein sequence ID" value="CAF1616447.1"/>
    <property type="molecule type" value="Genomic_DNA"/>
</dbReference>
<evidence type="ECO:0000256" key="3">
    <source>
        <dbReference type="ARBA" id="ARBA00012415"/>
    </source>
</evidence>
<name>A0A813UMY0_9BILA</name>
<dbReference type="AlphaFoldDB" id="A0A813UMY0"/>
<dbReference type="InterPro" id="IPR002618">
    <property type="entry name" value="UDPGP_fam"/>
</dbReference>
<evidence type="ECO:0000313" key="12">
    <source>
        <dbReference type="EMBL" id="CAF4433280.1"/>
    </source>
</evidence>
<dbReference type="Pfam" id="PF01704">
    <property type="entry name" value="UDPGP"/>
    <property type="match status" value="1"/>
</dbReference>
<dbReference type="Proteomes" id="UP000681722">
    <property type="component" value="Unassembled WGS sequence"/>
</dbReference>
<comment type="caution">
    <text evidence="9">The sequence shown here is derived from an EMBL/GenBank/DDBJ whole genome shotgun (WGS) entry which is preliminary data.</text>
</comment>
<evidence type="ECO:0000256" key="4">
    <source>
        <dbReference type="ARBA" id="ARBA00019048"/>
    </source>
</evidence>
<dbReference type="GO" id="GO:0005978">
    <property type="term" value="P:glycogen biosynthetic process"/>
    <property type="evidence" value="ECO:0007669"/>
    <property type="project" value="UniProtKB-UniPathway"/>
</dbReference>
<evidence type="ECO:0000256" key="8">
    <source>
        <dbReference type="ARBA" id="ARBA00047432"/>
    </source>
</evidence>
<comment type="subunit">
    <text evidence="2">Homooctamer.</text>
</comment>
<dbReference type="PANTHER" id="PTHR43511">
    <property type="match status" value="1"/>
</dbReference>
<evidence type="ECO:0000256" key="7">
    <source>
        <dbReference type="ARBA" id="ARBA00023579"/>
    </source>
</evidence>
<keyword evidence="13" id="KW-1185">Reference proteome</keyword>
<comment type="function">
    <text evidence="7">UTP--glucose-1-phosphate uridylyltransferase catalyzing the conversion of glucose-1-phosphate into UDP-glucose, a crucial precursor for the production of glycogen.</text>
</comment>
<dbReference type="EMBL" id="CAJOBC010000651">
    <property type="protein sequence ID" value="CAF3611633.1"/>
    <property type="molecule type" value="Genomic_DNA"/>
</dbReference>
<dbReference type="InterPro" id="IPR016267">
    <property type="entry name" value="UDPGP_trans"/>
</dbReference>
<evidence type="ECO:0000256" key="2">
    <source>
        <dbReference type="ARBA" id="ARBA00011823"/>
    </source>
</evidence>
<dbReference type="EMBL" id="CAJOBA010079218">
    <property type="protein sequence ID" value="CAF4433280.1"/>
    <property type="molecule type" value="Genomic_DNA"/>
</dbReference>
<dbReference type="InterPro" id="IPR029044">
    <property type="entry name" value="Nucleotide-diphossugar_trans"/>
</dbReference>
<comment type="catalytic activity">
    <reaction evidence="8">
        <text>alpha-D-glucose 1-phosphate + UTP + H(+) = UDP-alpha-D-glucose + diphosphate</text>
        <dbReference type="Rhea" id="RHEA:19889"/>
        <dbReference type="ChEBI" id="CHEBI:15378"/>
        <dbReference type="ChEBI" id="CHEBI:33019"/>
        <dbReference type="ChEBI" id="CHEBI:46398"/>
        <dbReference type="ChEBI" id="CHEBI:58601"/>
        <dbReference type="ChEBI" id="CHEBI:58885"/>
        <dbReference type="EC" id="2.7.7.9"/>
    </reaction>
    <physiologicalReaction direction="left-to-right" evidence="8">
        <dbReference type="Rhea" id="RHEA:19890"/>
    </physiologicalReaction>
</comment>
<evidence type="ECO:0000256" key="5">
    <source>
        <dbReference type="ARBA" id="ARBA00022679"/>
    </source>
</evidence>
<dbReference type="GO" id="GO:0006011">
    <property type="term" value="P:UDP-alpha-D-glucose metabolic process"/>
    <property type="evidence" value="ECO:0007669"/>
    <property type="project" value="InterPro"/>
</dbReference>
<dbReference type="Proteomes" id="UP000677228">
    <property type="component" value="Unassembled WGS sequence"/>
</dbReference>
<dbReference type="OrthoDB" id="932129at2759"/>
<protein>
    <recommendedName>
        <fullName evidence="4">UTP--glucose-1-phosphate uridylyltransferase</fullName>
        <ecNumber evidence="3">2.7.7.9</ecNumber>
    </recommendedName>
</protein>
<reference evidence="9" key="1">
    <citation type="submission" date="2021-02" db="EMBL/GenBank/DDBJ databases">
        <authorList>
            <person name="Nowell W R."/>
        </authorList>
    </citation>
    <scope>NUCLEOTIDE SEQUENCE</scope>
</reference>